<accession>A0A4C1UFX1</accession>
<sequence>MSFAPLAPLMPLGRLDEALTAYGLPAGAVMFQGVFSPCESDTPWARAHGENYTHTPLHPAMIGSGHTPSLKSGPFIIEEFHRSRKPAVLSHLLVHGQPGDDKQRPYVKSQVWAIRH</sequence>
<evidence type="ECO:0000313" key="2">
    <source>
        <dbReference type="Proteomes" id="UP000299102"/>
    </source>
</evidence>
<proteinExistence type="predicted"/>
<evidence type="ECO:0000313" key="1">
    <source>
        <dbReference type="EMBL" id="GBP24856.1"/>
    </source>
</evidence>
<reference evidence="1 2" key="1">
    <citation type="journal article" date="2019" name="Commun. Biol.">
        <title>The bagworm genome reveals a unique fibroin gene that provides high tensile strength.</title>
        <authorList>
            <person name="Kono N."/>
            <person name="Nakamura H."/>
            <person name="Ohtoshi R."/>
            <person name="Tomita M."/>
            <person name="Numata K."/>
            <person name="Arakawa K."/>
        </authorList>
    </citation>
    <scope>NUCLEOTIDE SEQUENCE [LARGE SCALE GENOMIC DNA]</scope>
</reference>
<name>A0A4C1UFX1_EUMVA</name>
<dbReference type="EMBL" id="BGZK01000166">
    <property type="protein sequence ID" value="GBP24856.1"/>
    <property type="molecule type" value="Genomic_DNA"/>
</dbReference>
<comment type="caution">
    <text evidence="1">The sequence shown here is derived from an EMBL/GenBank/DDBJ whole genome shotgun (WGS) entry which is preliminary data.</text>
</comment>
<dbReference type="Proteomes" id="UP000299102">
    <property type="component" value="Unassembled WGS sequence"/>
</dbReference>
<dbReference type="AlphaFoldDB" id="A0A4C1UFX1"/>
<organism evidence="1 2">
    <name type="scientific">Eumeta variegata</name>
    <name type="common">Bagworm moth</name>
    <name type="synonym">Eumeta japonica</name>
    <dbReference type="NCBI Taxonomy" id="151549"/>
    <lineage>
        <taxon>Eukaryota</taxon>
        <taxon>Metazoa</taxon>
        <taxon>Ecdysozoa</taxon>
        <taxon>Arthropoda</taxon>
        <taxon>Hexapoda</taxon>
        <taxon>Insecta</taxon>
        <taxon>Pterygota</taxon>
        <taxon>Neoptera</taxon>
        <taxon>Endopterygota</taxon>
        <taxon>Lepidoptera</taxon>
        <taxon>Glossata</taxon>
        <taxon>Ditrysia</taxon>
        <taxon>Tineoidea</taxon>
        <taxon>Psychidae</taxon>
        <taxon>Oiketicinae</taxon>
        <taxon>Eumeta</taxon>
    </lineage>
</organism>
<protein>
    <submittedName>
        <fullName evidence="1">Uncharacterized protein</fullName>
    </submittedName>
</protein>
<gene>
    <name evidence="1" type="ORF">EVAR_14189_1</name>
</gene>
<keyword evidence="2" id="KW-1185">Reference proteome</keyword>